<dbReference type="Proteomes" id="UP001162992">
    <property type="component" value="Chromosome 17"/>
</dbReference>
<comment type="caution">
    <text evidence="1">The sequence shown here is derived from an EMBL/GenBank/DDBJ whole genome shotgun (WGS) entry which is preliminary data.</text>
</comment>
<dbReference type="EMBL" id="CM055108">
    <property type="protein sequence ID" value="KAJ7525209.1"/>
    <property type="molecule type" value="Genomic_DNA"/>
</dbReference>
<sequence length="616" mass="69277">MGDKKIYPDEANAYKLLEEVGEGSHGSVYRAICLPLNEIVAIKILDLDKSRRSWDEISLKAETWRQMNHPNVVKLYSCFLSDRALGVVMPFMAGGSCLHIMKAHFPDGFEEPVIATILKETLKALEYLHRQRQFHRDVKAGNILVDADGRVRLGGVYGTSGGTQSTKFYPGTPCWMAPEVMQNVHDYDFKADIWSFGITALELAHGHAPFSQYPPLKVLLKTLQNVPSCPNGEQDKHFSKSFKEMVAMCLVKDPIKRPTAEKLLKHSFFKSARSSDYIFQHVLDGLPPLWECMKVSKLTEAALVADKRTPLEEQEERSQNEYKRGVNNWSFDIEDLKMQCALIKDDGFFAERGDNLSKQLSVLGVKDLESSSNSLPDLVNVCVPNGLRLSAKKSDAQLLEIARPHNFLNGAKSLIPLGRKDPKHIDKDPLRASRSTNDLLQAGNKDVSLEKSKGTFVQRKGRFHVTSDNVELVEAFPHLESYPSFSVSDHGATVPVAAVMTQMQSFLHQTAIQQEMALNLITSICPGEASSAQQLLSKSSFRNAVGTGLYMVESNVDREHELLQQAAELQSRIVILMDELQSLKSRNIQLERQLNAIYNEEEEERIRREEASKEEY</sequence>
<reference evidence="2" key="1">
    <citation type="journal article" date="2024" name="Proc. Natl. Acad. Sci. U.S.A.">
        <title>Extraordinary preservation of gene collinearity over three hundred million years revealed in homosporous lycophytes.</title>
        <authorList>
            <person name="Li C."/>
            <person name="Wickell D."/>
            <person name="Kuo L.Y."/>
            <person name="Chen X."/>
            <person name="Nie B."/>
            <person name="Liao X."/>
            <person name="Peng D."/>
            <person name="Ji J."/>
            <person name="Jenkins J."/>
            <person name="Williams M."/>
            <person name="Shu S."/>
            <person name="Plott C."/>
            <person name="Barry K."/>
            <person name="Rajasekar S."/>
            <person name="Grimwood J."/>
            <person name="Han X."/>
            <person name="Sun S."/>
            <person name="Hou Z."/>
            <person name="He W."/>
            <person name="Dai G."/>
            <person name="Sun C."/>
            <person name="Schmutz J."/>
            <person name="Leebens-Mack J.H."/>
            <person name="Li F.W."/>
            <person name="Wang L."/>
        </authorList>
    </citation>
    <scope>NUCLEOTIDE SEQUENCE [LARGE SCALE GENOMIC DNA]</scope>
    <source>
        <strain evidence="2">cv. PW_Plant_1</strain>
    </source>
</reference>
<evidence type="ECO:0000313" key="1">
    <source>
        <dbReference type="EMBL" id="KAJ7525209.1"/>
    </source>
</evidence>
<proteinExistence type="predicted"/>
<organism evidence="1 2">
    <name type="scientific">Diphasiastrum complanatum</name>
    <name type="common">Issler's clubmoss</name>
    <name type="synonym">Lycopodium complanatum</name>
    <dbReference type="NCBI Taxonomy" id="34168"/>
    <lineage>
        <taxon>Eukaryota</taxon>
        <taxon>Viridiplantae</taxon>
        <taxon>Streptophyta</taxon>
        <taxon>Embryophyta</taxon>
        <taxon>Tracheophyta</taxon>
        <taxon>Lycopodiopsida</taxon>
        <taxon>Lycopodiales</taxon>
        <taxon>Lycopodiaceae</taxon>
        <taxon>Lycopodioideae</taxon>
        <taxon>Diphasiastrum</taxon>
    </lineage>
</organism>
<keyword evidence="2" id="KW-1185">Reference proteome</keyword>
<name>A0ACC2B5Z1_DIPCM</name>
<gene>
    <name evidence="1" type="ORF">O6H91_17G041900</name>
</gene>
<accession>A0ACC2B5Z1</accession>
<protein>
    <submittedName>
        <fullName evidence="1">Uncharacterized protein</fullName>
    </submittedName>
</protein>
<evidence type="ECO:0000313" key="2">
    <source>
        <dbReference type="Proteomes" id="UP001162992"/>
    </source>
</evidence>